<accession>A0ABW2GAR1</accession>
<keyword evidence="1" id="KW-0472">Membrane</keyword>
<keyword evidence="1" id="KW-1133">Transmembrane helix</keyword>
<evidence type="ECO:0000256" key="1">
    <source>
        <dbReference type="SAM" id="Phobius"/>
    </source>
</evidence>
<dbReference type="RefSeq" id="WP_386411482.1">
    <property type="nucleotide sequence ID" value="NZ_JBHSZO010000003.1"/>
</dbReference>
<proteinExistence type="predicted"/>
<evidence type="ECO:0000313" key="2">
    <source>
        <dbReference type="EMBL" id="MFC7217084.1"/>
    </source>
</evidence>
<reference evidence="3" key="1">
    <citation type="journal article" date="2019" name="Int. J. Syst. Evol. Microbiol.">
        <title>The Global Catalogue of Microorganisms (GCM) 10K type strain sequencing project: providing services to taxonomists for standard genome sequencing and annotation.</title>
        <authorList>
            <consortium name="The Broad Institute Genomics Platform"/>
            <consortium name="The Broad Institute Genome Sequencing Center for Infectious Disease"/>
            <person name="Wu L."/>
            <person name="Ma J."/>
        </authorList>
    </citation>
    <scope>NUCLEOTIDE SEQUENCE [LARGE SCALE GENOMIC DNA]</scope>
    <source>
        <strain evidence="3">CGMCC 1.13681</strain>
    </source>
</reference>
<keyword evidence="3" id="KW-1185">Reference proteome</keyword>
<dbReference type="Proteomes" id="UP001596413">
    <property type="component" value="Unassembled WGS sequence"/>
</dbReference>
<organism evidence="2 3">
    <name type="scientific">Streptomyces polyrhachis</name>
    <dbReference type="NCBI Taxonomy" id="1282885"/>
    <lineage>
        <taxon>Bacteria</taxon>
        <taxon>Bacillati</taxon>
        <taxon>Actinomycetota</taxon>
        <taxon>Actinomycetes</taxon>
        <taxon>Kitasatosporales</taxon>
        <taxon>Streptomycetaceae</taxon>
        <taxon>Streptomyces</taxon>
    </lineage>
</organism>
<sequence length="302" mass="31267">MGKVQVSARQAGDGVGQFRAAVGQASSGMGRAKGGADRFKVSLDRLKSSAKGAQLALRDVKRQADAVEKSVGKAGKNADKGGKSMGRLGKGLKGASLAQKGLNLAMAASPFGLLMTLLAPLIAQFVNMDKVVALARRGFSIAMKAISSGTRTAMNFITPILKGIVNLYTAPIRGLITAMNGAIGGLNRIKVSIPGWVPKFGGKSFGLNIPRLPNIPALAEGGIVRARSGGTLALVGEGRESEAVIPLSKLERMTGLSGGGHPALRRLAAAMEELAQRPVVVEVDSQTIARAVQLGSRKLARR</sequence>
<name>A0ABW2GAR1_9ACTN</name>
<keyword evidence="1" id="KW-0812">Transmembrane</keyword>
<dbReference type="EMBL" id="JBHSZO010000003">
    <property type="protein sequence ID" value="MFC7217084.1"/>
    <property type="molecule type" value="Genomic_DNA"/>
</dbReference>
<protein>
    <recommendedName>
        <fullName evidence="4">Phage tail protein</fullName>
    </recommendedName>
</protein>
<evidence type="ECO:0000313" key="3">
    <source>
        <dbReference type="Proteomes" id="UP001596413"/>
    </source>
</evidence>
<evidence type="ECO:0008006" key="4">
    <source>
        <dbReference type="Google" id="ProtNLM"/>
    </source>
</evidence>
<gene>
    <name evidence="2" type="ORF">ACFQLX_02685</name>
</gene>
<comment type="caution">
    <text evidence="2">The sequence shown here is derived from an EMBL/GenBank/DDBJ whole genome shotgun (WGS) entry which is preliminary data.</text>
</comment>
<feature type="transmembrane region" description="Helical" evidence="1">
    <location>
        <begin position="102"/>
        <end position="123"/>
    </location>
</feature>